<comment type="caution">
    <text evidence="2">The sequence shown here is derived from an EMBL/GenBank/DDBJ whole genome shotgun (WGS) entry which is preliminary data.</text>
</comment>
<dbReference type="PANTHER" id="PTHR34300">
    <property type="entry name" value="QUEUOSINE PRECURSOR TRANSPORTER-RELATED"/>
    <property type="match status" value="1"/>
</dbReference>
<keyword evidence="1" id="KW-1133">Transmembrane helix</keyword>
<feature type="transmembrane region" description="Helical" evidence="1">
    <location>
        <begin position="199"/>
        <end position="219"/>
    </location>
</feature>
<keyword evidence="1" id="KW-0813">Transport</keyword>
<feature type="transmembrane region" description="Helical" evidence="1">
    <location>
        <begin position="134"/>
        <end position="156"/>
    </location>
</feature>
<dbReference type="PANTHER" id="PTHR34300:SF2">
    <property type="entry name" value="QUEUOSINE PRECURSOR TRANSPORTER-RELATED"/>
    <property type="match status" value="1"/>
</dbReference>
<dbReference type="AlphaFoldDB" id="A0A7C6AA42"/>
<feature type="transmembrane region" description="Helical" evidence="1">
    <location>
        <begin position="31"/>
        <end position="51"/>
    </location>
</feature>
<comment type="similarity">
    <text evidence="1">Belongs to the vitamin uptake transporter (VUT/ECF) (TC 2.A.88) family. Q precursor transporter subfamily.</text>
</comment>
<keyword evidence="1" id="KW-1003">Cell membrane</keyword>
<sequence length="229" mass="26413">MLLVFLLWLLTVASASILIAWHIRQYGTSDLALALYIVYITMAQILACKILTFDFGLFKVDAPAGVLIFPFTFQLIDIVNESFGKRVVRRIIVHAFVTQVFMVLFILMATVAIPASFWQAQKAWQEIMTLVPRIIVASWIAFLISQNLDALLFAWWRRRTEERHLWLRNVLSDVPSLAVDSFIFVFLAFYGRAPVLPLIIGQVVTKCIIGFIDAPFIYLSHYIIRMRRR</sequence>
<comment type="function">
    <text evidence="1">Involved in the import of queuosine (Q) precursors, required for Q precursor salvage.</text>
</comment>
<comment type="subcellular location">
    <subcellularLocation>
        <location evidence="1">Cell membrane</location>
        <topology evidence="1">Multi-pass membrane protein</topology>
    </subcellularLocation>
</comment>
<feature type="transmembrane region" description="Helical" evidence="1">
    <location>
        <begin position="91"/>
        <end position="114"/>
    </location>
</feature>
<accession>A0A7C6AA42</accession>
<organism evidence="2">
    <name type="scientific">candidate division WOR-3 bacterium</name>
    <dbReference type="NCBI Taxonomy" id="2052148"/>
    <lineage>
        <taxon>Bacteria</taxon>
        <taxon>Bacteria division WOR-3</taxon>
    </lineage>
</organism>
<dbReference type="Pfam" id="PF02592">
    <property type="entry name" value="Vut_1"/>
    <property type="match status" value="1"/>
</dbReference>
<gene>
    <name evidence="2" type="ORF">ENW73_08270</name>
</gene>
<dbReference type="InterPro" id="IPR003744">
    <property type="entry name" value="YhhQ"/>
</dbReference>
<evidence type="ECO:0000256" key="1">
    <source>
        <dbReference type="HAMAP-Rule" id="MF_02088"/>
    </source>
</evidence>
<feature type="transmembrane region" description="Helical" evidence="1">
    <location>
        <begin position="177"/>
        <end position="193"/>
    </location>
</feature>
<protein>
    <recommendedName>
        <fullName evidence="1">Probable queuosine precursor transporter</fullName>
        <shortName evidence="1">Q precursor transporter</shortName>
    </recommendedName>
</protein>
<dbReference type="EMBL" id="DTLI01000197">
    <property type="protein sequence ID" value="HHS52832.1"/>
    <property type="molecule type" value="Genomic_DNA"/>
</dbReference>
<evidence type="ECO:0000313" key="2">
    <source>
        <dbReference type="EMBL" id="HHS52832.1"/>
    </source>
</evidence>
<keyword evidence="1" id="KW-0472">Membrane</keyword>
<proteinExistence type="inferred from homology"/>
<dbReference type="GO" id="GO:0005886">
    <property type="term" value="C:plasma membrane"/>
    <property type="evidence" value="ECO:0007669"/>
    <property type="project" value="UniProtKB-SubCell"/>
</dbReference>
<dbReference type="HAMAP" id="MF_02088">
    <property type="entry name" value="Q_prec_transport"/>
    <property type="match status" value="1"/>
</dbReference>
<dbReference type="GO" id="GO:0022857">
    <property type="term" value="F:transmembrane transporter activity"/>
    <property type="evidence" value="ECO:0007669"/>
    <property type="project" value="UniProtKB-UniRule"/>
</dbReference>
<keyword evidence="1" id="KW-0812">Transmembrane</keyword>
<name>A0A7C6AA42_UNCW3</name>
<dbReference type="NCBIfam" id="TIGR00697">
    <property type="entry name" value="queuosine precursor transporter"/>
    <property type="match status" value="1"/>
</dbReference>
<reference evidence="2" key="1">
    <citation type="journal article" date="2020" name="mSystems">
        <title>Genome- and Community-Level Interaction Insights into Carbon Utilization and Element Cycling Functions of Hydrothermarchaeota in Hydrothermal Sediment.</title>
        <authorList>
            <person name="Zhou Z."/>
            <person name="Liu Y."/>
            <person name="Xu W."/>
            <person name="Pan J."/>
            <person name="Luo Z.H."/>
            <person name="Li M."/>
        </authorList>
    </citation>
    <scope>NUCLEOTIDE SEQUENCE [LARGE SCALE GENOMIC DNA]</scope>
    <source>
        <strain evidence="2">SpSt-876</strain>
    </source>
</reference>